<protein>
    <recommendedName>
        <fullName evidence="3">SCP domain-containing protein</fullName>
    </recommendedName>
</protein>
<feature type="transmembrane region" description="Helical" evidence="2">
    <location>
        <begin position="350"/>
        <end position="367"/>
    </location>
</feature>
<reference evidence="4 5" key="1">
    <citation type="journal article" date="2016" name="Nat. Commun.">
        <title>Thousands of microbial genomes shed light on interconnected biogeochemical processes in an aquifer system.</title>
        <authorList>
            <person name="Anantharaman K."/>
            <person name="Brown C.T."/>
            <person name="Hug L.A."/>
            <person name="Sharon I."/>
            <person name="Castelle C.J."/>
            <person name="Probst A.J."/>
            <person name="Thomas B.C."/>
            <person name="Singh A."/>
            <person name="Wilkins M.J."/>
            <person name="Karaoz U."/>
            <person name="Brodie E.L."/>
            <person name="Williams K.H."/>
            <person name="Hubbard S.S."/>
            <person name="Banfield J.F."/>
        </authorList>
    </citation>
    <scope>NUCLEOTIDE SEQUENCE [LARGE SCALE GENOMIC DNA]</scope>
</reference>
<evidence type="ECO:0000259" key="3">
    <source>
        <dbReference type="Pfam" id="PF00188"/>
    </source>
</evidence>
<dbReference type="Proteomes" id="UP000179258">
    <property type="component" value="Unassembled WGS sequence"/>
</dbReference>
<dbReference type="AlphaFoldDB" id="A0A1G2R5Y7"/>
<dbReference type="Gene3D" id="3.40.33.10">
    <property type="entry name" value="CAP"/>
    <property type="match status" value="1"/>
</dbReference>
<feature type="region of interest" description="Disordered" evidence="1">
    <location>
        <begin position="261"/>
        <end position="285"/>
    </location>
</feature>
<proteinExistence type="predicted"/>
<comment type="caution">
    <text evidence="4">The sequence shown here is derived from an EMBL/GenBank/DDBJ whole genome shotgun (WGS) entry which is preliminary data.</text>
</comment>
<dbReference type="Pfam" id="PF00188">
    <property type="entry name" value="CAP"/>
    <property type="match status" value="1"/>
</dbReference>
<dbReference type="CDD" id="cd05379">
    <property type="entry name" value="CAP_bacterial"/>
    <property type="match status" value="1"/>
</dbReference>
<keyword evidence="2" id="KW-0472">Membrane</keyword>
<accession>A0A1G2R5Y7</accession>
<keyword evidence="2" id="KW-0812">Transmembrane</keyword>
<organism evidence="4 5">
    <name type="scientific">Candidatus Wildermuthbacteria bacterium RIFCSPHIGHO2_02_FULL_47_17</name>
    <dbReference type="NCBI Taxonomy" id="1802452"/>
    <lineage>
        <taxon>Bacteria</taxon>
        <taxon>Candidatus Wildermuthiibacteriota</taxon>
    </lineage>
</organism>
<dbReference type="EMBL" id="MHTX01000029">
    <property type="protein sequence ID" value="OHA67978.1"/>
    <property type="molecule type" value="Genomic_DNA"/>
</dbReference>
<evidence type="ECO:0000313" key="5">
    <source>
        <dbReference type="Proteomes" id="UP000179258"/>
    </source>
</evidence>
<dbReference type="InterPro" id="IPR014044">
    <property type="entry name" value="CAP_dom"/>
</dbReference>
<feature type="region of interest" description="Disordered" evidence="1">
    <location>
        <begin position="219"/>
        <end position="246"/>
    </location>
</feature>
<feature type="transmembrane region" description="Helical" evidence="2">
    <location>
        <begin position="324"/>
        <end position="344"/>
    </location>
</feature>
<evidence type="ECO:0000256" key="1">
    <source>
        <dbReference type="SAM" id="MobiDB-lite"/>
    </source>
</evidence>
<dbReference type="SUPFAM" id="SSF55797">
    <property type="entry name" value="PR-1-like"/>
    <property type="match status" value="1"/>
</dbReference>
<gene>
    <name evidence="4" type="ORF">A3D59_02470</name>
</gene>
<feature type="domain" description="SCP" evidence="3">
    <location>
        <begin position="91"/>
        <end position="208"/>
    </location>
</feature>
<name>A0A1G2R5Y7_9BACT</name>
<dbReference type="PANTHER" id="PTHR31157">
    <property type="entry name" value="SCP DOMAIN-CONTAINING PROTEIN"/>
    <property type="match status" value="1"/>
</dbReference>
<dbReference type="InterPro" id="IPR035940">
    <property type="entry name" value="CAP_sf"/>
</dbReference>
<feature type="transmembrane region" description="Helical" evidence="2">
    <location>
        <begin position="52"/>
        <end position="76"/>
    </location>
</feature>
<keyword evidence="2" id="KW-1133">Transmembrane helix</keyword>
<sequence>MRFHYITETAKGKVALRQFLWYNYCMKRAIWFLCAFLLPCEANNWRPKILESGLLFLVVGMLILLKFFDLAFLLYLPKSAFFADVTKNQLLELTNEERQRLGLPALQSDPVLEKAAYLKGQDMMTKGYFAHNSPSGVTPWYWFRAAGYSYHYAGENLAIGFADSQELYTAWDNSPAHRENILNPNYKEIGIAVLRGNFEGAETYVVVQLFGAQKSQPLTRKSVQAAAPKPTIVQPPPAPNSQPTVAAAEKITEIEGESSFSFKTEDEQTVTEQPAPPTASNGNSAASEDIIKNIPSADQNVKLTASPVVSFLTRGYPLFVEKTIAFFVIFMIALLLMSIFIRFETQHKDLISRAIGIIVFMAILLSADKSFILQLIPHNLLI</sequence>
<evidence type="ECO:0000256" key="2">
    <source>
        <dbReference type="SAM" id="Phobius"/>
    </source>
</evidence>
<evidence type="ECO:0000313" key="4">
    <source>
        <dbReference type="EMBL" id="OHA67978.1"/>
    </source>
</evidence>
<dbReference type="PANTHER" id="PTHR31157:SF1">
    <property type="entry name" value="SCP DOMAIN-CONTAINING PROTEIN"/>
    <property type="match status" value="1"/>
</dbReference>